<proteinExistence type="predicted"/>
<evidence type="ECO:0000313" key="1">
    <source>
        <dbReference type="EMBL" id="EJW91355.1"/>
    </source>
</evidence>
<organism evidence="1">
    <name type="scientific">gut metagenome</name>
    <dbReference type="NCBI Taxonomy" id="749906"/>
    <lineage>
        <taxon>unclassified sequences</taxon>
        <taxon>metagenomes</taxon>
        <taxon>organismal metagenomes</taxon>
    </lineage>
</organism>
<gene>
    <name evidence="1" type="ORF">EVA_20540</name>
</gene>
<accession>J9BUU8</accession>
<reference evidence="1" key="1">
    <citation type="journal article" date="2012" name="PLoS ONE">
        <title>Gene sets for utilization of primary and secondary nutrition supplies in the distal gut of endangered iberian lynx.</title>
        <authorList>
            <person name="Alcaide M."/>
            <person name="Messina E."/>
            <person name="Richter M."/>
            <person name="Bargiela R."/>
            <person name="Peplies J."/>
            <person name="Huws S.A."/>
            <person name="Newbold C.J."/>
            <person name="Golyshin P.N."/>
            <person name="Simon M.A."/>
            <person name="Lopez G."/>
            <person name="Yakimov M.M."/>
            <person name="Ferrer M."/>
        </authorList>
    </citation>
    <scope>NUCLEOTIDE SEQUENCE</scope>
</reference>
<name>J9BUU8_9ZZZZ</name>
<sequence>MRNIRRFYVLRMSAWNRHCCTARAMAICSGCARKPYIPWRNMTGSIGRNF</sequence>
<dbReference type="EMBL" id="AMCI01008239">
    <property type="protein sequence ID" value="EJW91355.1"/>
    <property type="molecule type" value="Genomic_DNA"/>
</dbReference>
<comment type="caution">
    <text evidence="1">The sequence shown here is derived from an EMBL/GenBank/DDBJ whole genome shotgun (WGS) entry which is preliminary data.</text>
</comment>
<dbReference type="AlphaFoldDB" id="J9BUU8"/>
<protein>
    <submittedName>
        <fullName evidence="1">Uncharacterized protein</fullName>
    </submittedName>
</protein>